<proteinExistence type="predicted"/>
<dbReference type="RefSeq" id="WP_002586027.1">
    <property type="nucleotide sequence ID" value="NZ_KB850976.1"/>
</dbReference>
<dbReference type="HOGENOM" id="CLU_013442_2_1_9"/>
<dbReference type="PANTHER" id="PTHR30185:SF18">
    <property type="entry name" value="TRANSCRIPTIONAL REGULATOR MTLR"/>
    <property type="match status" value="1"/>
</dbReference>
<gene>
    <name evidence="5" type="ORF">HMPREF1090_00174</name>
</gene>
<dbReference type="InterPro" id="IPR050661">
    <property type="entry name" value="BglG_antiterminators"/>
</dbReference>
<evidence type="ECO:0000313" key="5">
    <source>
        <dbReference type="EMBL" id="ENZ20243.1"/>
    </source>
</evidence>
<feature type="domain" description="PRD" evidence="4">
    <location>
        <begin position="318"/>
        <end position="426"/>
    </location>
</feature>
<evidence type="ECO:0000256" key="2">
    <source>
        <dbReference type="ARBA" id="ARBA00023015"/>
    </source>
</evidence>
<keyword evidence="1" id="KW-0677">Repeat</keyword>
<protein>
    <recommendedName>
        <fullName evidence="4">PRD domain-containing protein</fullName>
    </recommendedName>
</protein>
<dbReference type="GO" id="GO:0006355">
    <property type="term" value="P:regulation of DNA-templated transcription"/>
    <property type="evidence" value="ECO:0007669"/>
    <property type="project" value="InterPro"/>
</dbReference>
<keyword evidence="2" id="KW-0805">Transcription regulation</keyword>
<evidence type="ECO:0000259" key="4">
    <source>
        <dbReference type="PROSITE" id="PS51372"/>
    </source>
</evidence>
<dbReference type="PROSITE" id="PS51372">
    <property type="entry name" value="PRD_2"/>
    <property type="match status" value="2"/>
</dbReference>
<sequence>MNSRQIAFLRLLLEHEEYLPVSFYAGKMDVSDKTLRRMIPGVNEILMSYNGAVESRPGTGIKLEVNEEERGRLMNSAYMMELMDSGALSGSWNQLSRRMDIALNLLLYSDETTSLSGLAYKYYVSKSSIAGDLKALVPFAGKHELRITQGHEGTSVEGTESCLRKALAELLLYILDNNINVNAGGGPAAAGMFESDTLMTILDIFTEEDLNFVEGLIKHIETSAGYRFDELEYMEFSVNLLVMIYRVRNGFFMEPILKSNYRKQDGDPLAAMAFELASRLSGSYRYTLSVSETSHIYNILAATHLGNFLLQKELPEEESRKTAVAFGEDFIDAFSVITGINLRTKSTFYVNVVSHITLMLNRAASSTPARNPIIDILLDNYKGTINVCQIICRILTEKFRLPEISFDEICYLMLYIQGELLADEEKMNVILVSNMSNSITNILKHKLSQNYPQWSVLSCDYNRFLNMSQKQYDLILSTVPLGSGEHVIPYVLVSPLLDEKDCTAVNNLLKSCRHREDLYLRELIRTRNDLYDIGCTIEVRNRKPTEIPVTGLLKVTALKEVEFVYIHNEAGINRCEFVTDLCRKKLDKVIMDMSNWDFMLFASKMVYLMDNCPDWAMTEFIQNIITEGR</sequence>
<comment type="caution">
    <text evidence="5">The sequence shown here is derived from an EMBL/GenBank/DDBJ whole genome shotgun (WGS) entry which is preliminary data.</text>
</comment>
<accession>A0A0E2HHA9</accession>
<reference evidence="5 6" key="1">
    <citation type="submission" date="2013-01" db="EMBL/GenBank/DDBJ databases">
        <title>The Genome Sequence of Clostridium clostridioforme 90A8.</title>
        <authorList>
            <consortium name="The Broad Institute Genome Sequencing Platform"/>
            <person name="Earl A."/>
            <person name="Ward D."/>
            <person name="Feldgarden M."/>
            <person name="Gevers D."/>
            <person name="Courvalin P."/>
            <person name="Lambert T."/>
            <person name="Walker B."/>
            <person name="Young S.K."/>
            <person name="Zeng Q."/>
            <person name="Gargeya S."/>
            <person name="Fitzgerald M."/>
            <person name="Haas B."/>
            <person name="Abouelleil A."/>
            <person name="Alvarado L."/>
            <person name="Arachchi H.M."/>
            <person name="Berlin A.M."/>
            <person name="Chapman S.B."/>
            <person name="Dewar J."/>
            <person name="Goldberg J."/>
            <person name="Griggs A."/>
            <person name="Gujja S."/>
            <person name="Hansen M."/>
            <person name="Howarth C."/>
            <person name="Imamovic A."/>
            <person name="Larimer J."/>
            <person name="McCowan C."/>
            <person name="Murphy C."/>
            <person name="Neiman D."/>
            <person name="Pearson M."/>
            <person name="Priest M."/>
            <person name="Roberts A."/>
            <person name="Saif S."/>
            <person name="Shea T."/>
            <person name="Sisk P."/>
            <person name="Sykes S."/>
            <person name="Wortman J."/>
            <person name="Nusbaum C."/>
            <person name="Birren B."/>
        </authorList>
    </citation>
    <scope>NUCLEOTIDE SEQUENCE [LARGE SCALE GENOMIC DNA]</scope>
    <source>
        <strain evidence="5 6">90A8</strain>
    </source>
</reference>
<dbReference type="InterPro" id="IPR036634">
    <property type="entry name" value="PRD_sf"/>
</dbReference>
<organism evidence="5 6">
    <name type="scientific">[Clostridium] clostridioforme 90A8</name>
    <dbReference type="NCBI Taxonomy" id="999408"/>
    <lineage>
        <taxon>Bacteria</taxon>
        <taxon>Bacillati</taxon>
        <taxon>Bacillota</taxon>
        <taxon>Clostridia</taxon>
        <taxon>Lachnospirales</taxon>
        <taxon>Lachnospiraceae</taxon>
        <taxon>Enterocloster</taxon>
    </lineage>
</organism>
<dbReference type="AlphaFoldDB" id="A0A0E2HHA9"/>
<dbReference type="Gene3D" id="1.10.1790.10">
    <property type="entry name" value="PRD domain"/>
    <property type="match status" value="2"/>
</dbReference>
<dbReference type="PANTHER" id="PTHR30185">
    <property type="entry name" value="CRYPTIC BETA-GLUCOSIDE BGL OPERON ANTITERMINATOR"/>
    <property type="match status" value="1"/>
</dbReference>
<dbReference type="InterPro" id="IPR011608">
    <property type="entry name" value="PRD"/>
</dbReference>
<dbReference type="Proteomes" id="UP000013085">
    <property type="component" value="Unassembled WGS sequence"/>
</dbReference>
<dbReference type="GeneID" id="57963601"/>
<dbReference type="SUPFAM" id="SSF63520">
    <property type="entry name" value="PTS-regulatory domain, PRD"/>
    <property type="match status" value="2"/>
</dbReference>
<evidence type="ECO:0000256" key="1">
    <source>
        <dbReference type="ARBA" id="ARBA00022737"/>
    </source>
</evidence>
<dbReference type="Pfam" id="PF00874">
    <property type="entry name" value="PRD"/>
    <property type="match status" value="2"/>
</dbReference>
<feature type="domain" description="PRD" evidence="4">
    <location>
        <begin position="204"/>
        <end position="310"/>
    </location>
</feature>
<dbReference type="CDD" id="cd05568">
    <property type="entry name" value="PTS_IIB_bgl_like"/>
    <property type="match status" value="1"/>
</dbReference>
<name>A0A0E2HHA9_9FIRM</name>
<keyword evidence="3" id="KW-0804">Transcription</keyword>
<dbReference type="EMBL" id="AGYR01000001">
    <property type="protein sequence ID" value="ENZ20243.1"/>
    <property type="molecule type" value="Genomic_DNA"/>
</dbReference>
<evidence type="ECO:0000313" key="6">
    <source>
        <dbReference type="Proteomes" id="UP000013085"/>
    </source>
</evidence>
<dbReference type="PATRIC" id="fig|999408.3.peg.189"/>
<evidence type="ECO:0000256" key="3">
    <source>
        <dbReference type="ARBA" id="ARBA00023163"/>
    </source>
</evidence>